<dbReference type="EMBL" id="QKVK01000018">
    <property type="protein sequence ID" value="PZF75047.1"/>
    <property type="molecule type" value="Genomic_DNA"/>
</dbReference>
<evidence type="ECO:0000256" key="1">
    <source>
        <dbReference type="SAM" id="MobiDB-lite"/>
    </source>
</evidence>
<keyword evidence="2" id="KW-0472">Membrane</keyword>
<feature type="region of interest" description="Disordered" evidence="1">
    <location>
        <begin position="246"/>
        <end position="289"/>
    </location>
</feature>
<dbReference type="SUPFAM" id="SSF110997">
    <property type="entry name" value="Sporulation related repeat"/>
    <property type="match status" value="1"/>
</dbReference>
<feature type="region of interest" description="Disordered" evidence="1">
    <location>
        <begin position="301"/>
        <end position="557"/>
    </location>
</feature>
<feature type="region of interest" description="Disordered" evidence="1">
    <location>
        <begin position="581"/>
        <end position="608"/>
    </location>
</feature>
<feature type="region of interest" description="Disordered" evidence="1">
    <location>
        <begin position="1"/>
        <end position="208"/>
    </location>
</feature>
<feature type="compositionally biased region" description="Low complexity" evidence="1">
    <location>
        <begin position="246"/>
        <end position="273"/>
    </location>
</feature>
<comment type="caution">
    <text evidence="4">The sequence shown here is derived from an EMBL/GenBank/DDBJ whole genome shotgun (WGS) entry which is preliminary data.</text>
</comment>
<evidence type="ECO:0000313" key="5">
    <source>
        <dbReference type="Proteomes" id="UP000248795"/>
    </source>
</evidence>
<keyword evidence="5" id="KW-1185">Reference proteome</keyword>
<feature type="transmembrane region" description="Helical" evidence="2">
    <location>
        <begin position="216"/>
        <end position="236"/>
    </location>
</feature>
<dbReference type="Gene3D" id="3.30.70.1070">
    <property type="entry name" value="Sporulation related repeat"/>
    <property type="match status" value="1"/>
</dbReference>
<feature type="domain" description="SPOR" evidence="3">
    <location>
        <begin position="608"/>
        <end position="693"/>
    </location>
</feature>
<keyword evidence="2" id="KW-0812">Transmembrane</keyword>
<proteinExistence type="predicted"/>
<accession>A0A2W2BGL5</accession>
<feature type="compositionally biased region" description="Low complexity" evidence="1">
    <location>
        <begin position="530"/>
        <end position="557"/>
    </location>
</feature>
<feature type="compositionally biased region" description="Low complexity" evidence="1">
    <location>
        <begin position="586"/>
        <end position="608"/>
    </location>
</feature>
<dbReference type="AlphaFoldDB" id="A0A2W2BGL5"/>
<feature type="non-terminal residue" evidence="4">
    <location>
        <position position="1"/>
    </location>
</feature>
<evidence type="ECO:0000313" key="4">
    <source>
        <dbReference type="EMBL" id="PZF75047.1"/>
    </source>
</evidence>
<name>A0A2W2BGL5_9HYPH</name>
<dbReference type="Proteomes" id="UP000248795">
    <property type="component" value="Unassembled WGS sequence"/>
</dbReference>
<feature type="compositionally biased region" description="Basic residues" evidence="1">
    <location>
        <begin position="489"/>
        <end position="499"/>
    </location>
</feature>
<evidence type="ECO:0000259" key="3">
    <source>
        <dbReference type="PROSITE" id="PS51724"/>
    </source>
</evidence>
<dbReference type="PROSITE" id="PS51724">
    <property type="entry name" value="SPOR"/>
    <property type="match status" value="1"/>
</dbReference>
<reference evidence="5" key="1">
    <citation type="submission" date="2018-06" db="EMBL/GenBank/DDBJ databases">
        <title>Aestuariibacter litoralis strain KCTC 52945T.</title>
        <authorList>
            <person name="Li X."/>
            <person name="Salam N."/>
            <person name="Li J.-L."/>
            <person name="Chen Y.-M."/>
            <person name="Yang Z.-W."/>
            <person name="Zhang L.-Y."/>
            <person name="Han M.-X."/>
            <person name="Xiao M."/>
            <person name="Li W.-J."/>
        </authorList>
    </citation>
    <scope>NUCLEOTIDE SEQUENCE [LARGE SCALE GENOMIC DNA]</scope>
    <source>
        <strain evidence="5">KCTC 52945</strain>
    </source>
</reference>
<gene>
    <name evidence="4" type="ORF">DK847_20145</name>
</gene>
<sequence>RAAAPTPRSPGVTPPLGGAPRPKFSFADDSRAEPPRPGLSAPLTPPRPALGGERAPPPFLRPGSGANGSLGARPQPAFRPTSTEGGSGYVAPPRLQPPAAPRPGLGSDAAGYGTSRRTPALRPPALDPYARQPQPEPREREREYIEDEFEEEGRTAPRLGRPAPVGRGRVQDDYDEVFEDEQPQRSRASARDYQAAYDEGEEGFADEPVRRSSGPWLLLAALLVAAVLTGVVVWYYSDSLRNIAGSGASSGSGTTPVVTAPADPAKVAAPDATGGEGQTEAPAARKKQIYDRIVGEQEVTGEMQPTEETPVPPEAPPANADQVPKVEPQGNANPIPAPDAATQGTGLPEVEPPPPLPIPGADGADGQQGNLGLKGGSQVAATSAQPDLGGTAAPPPMPGTTNSQSTDASTPPPPEKATDGAALVSGAGAGAAATAAGAAAAGAAATAAGAAKSVTDTAAVVTPQPDTQITPPAPVEAASEPEPAPAPPPKKKTATKKTTSKTAAKQTDYNNLGSKPVVLVPPSQQGGGESAASTASTAPIAPAPSTADQAAATAPAQQKRKTIFDLFNGGTSTNIPVEEAAPTQVASAPTQTKQATAPAAQPKAAAPASTGGGYVVQLASFRTDMEAKQEYSRLAGAYPAVVGSLKSQIRQTNVGGSPRYQLALGPLPTRGDATRVCGELIAAGESDCIVRGP</sequence>
<evidence type="ECO:0000256" key="2">
    <source>
        <dbReference type="SAM" id="Phobius"/>
    </source>
</evidence>
<dbReference type="InterPro" id="IPR007730">
    <property type="entry name" value="SPOR-like_dom"/>
</dbReference>
<organism evidence="4 5">
    <name type="scientific">Aestuariivirga litoralis</name>
    <dbReference type="NCBI Taxonomy" id="2650924"/>
    <lineage>
        <taxon>Bacteria</taxon>
        <taxon>Pseudomonadati</taxon>
        <taxon>Pseudomonadota</taxon>
        <taxon>Alphaproteobacteria</taxon>
        <taxon>Hyphomicrobiales</taxon>
        <taxon>Aestuariivirgaceae</taxon>
        <taxon>Aestuariivirga</taxon>
    </lineage>
</organism>
<dbReference type="InterPro" id="IPR036680">
    <property type="entry name" value="SPOR-like_sf"/>
</dbReference>
<protein>
    <recommendedName>
        <fullName evidence="3">SPOR domain-containing protein</fullName>
    </recommendedName>
</protein>
<dbReference type="Pfam" id="PF05036">
    <property type="entry name" value="SPOR"/>
    <property type="match status" value="1"/>
</dbReference>
<feature type="compositionally biased region" description="Low complexity" evidence="1">
    <location>
        <begin position="430"/>
        <end position="451"/>
    </location>
</feature>
<dbReference type="RefSeq" id="WP_146256206.1">
    <property type="nucleotide sequence ID" value="NZ_QKVK01000018.1"/>
</dbReference>
<dbReference type="GO" id="GO:0042834">
    <property type="term" value="F:peptidoglycan binding"/>
    <property type="evidence" value="ECO:0007669"/>
    <property type="project" value="InterPro"/>
</dbReference>
<keyword evidence="2" id="KW-1133">Transmembrane helix</keyword>